<keyword evidence="10" id="KW-0539">Nucleus</keyword>
<dbReference type="GO" id="GO:0034504">
    <property type="term" value="P:protein localization to nucleus"/>
    <property type="evidence" value="ECO:0007669"/>
    <property type="project" value="TreeGrafter"/>
</dbReference>
<evidence type="ECO:0000313" key="14">
    <source>
        <dbReference type="Proteomes" id="UP000235965"/>
    </source>
</evidence>
<evidence type="ECO:0000256" key="1">
    <source>
        <dbReference type="ARBA" id="ARBA00004123"/>
    </source>
</evidence>
<dbReference type="PANTHER" id="PTHR16243:SF2">
    <property type="entry name" value="PROTEIN BANP"/>
    <property type="match status" value="1"/>
</dbReference>
<evidence type="ECO:0000256" key="11">
    <source>
        <dbReference type="ARBA" id="ARBA00023306"/>
    </source>
</evidence>
<dbReference type="InterPro" id="IPR018379">
    <property type="entry name" value="BEN_domain"/>
</dbReference>
<keyword evidence="5" id="KW-0156">Chromatin regulator</keyword>
<comment type="caution">
    <text evidence="13">The sequence shown here is derived from an EMBL/GenBank/DDBJ whole genome shotgun (WGS) entry which is preliminary data.</text>
</comment>
<keyword evidence="7" id="KW-0175">Coiled coil</keyword>
<keyword evidence="11" id="KW-0131">Cell cycle</keyword>
<evidence type="ECO:0000256" key="8">
    <source>
        <dbReference type="ARBA" id="ARBA00023125"/>
    </source>
</evidence>
<dbReference type="FunFam" id="1.10.10.2590:FF:000001">
    <property type="entry name" value="protein BANP isoform X1"/>
    <property type="match status" value="1"/>
</dbReference>
<dbReference type="PROSITE" id="PS51457">
    <property type="entry name" value="BEN"/>
    <property type="match status" value="1"/>
</dbReference>
<evidence type="ECO:0000256" key="3">
    <source>
        <dbReference type="ARBA" id="ARBA00015794"/>
    </source>
</evidence>
<evidence type="ECO:0000256" key="10">
    <source>
        <dbReference type="ARBA" id="ARBA00023242"/>
    </source>
</evidence>
<dbReference type="GO" id="GO:0006325">
    <property type="term" value="P:chromatin organization"/>
    <property type="evidence" value="ECO:0007669"/>
    <property type="project" value="UniProtKB-KW"/>
</dbReference>
<keyword evidence="8" id="KW-0238">DNA-binding</keyword>
<keyword evidence="14" id="KW-1185">Reference proteome</keyword>
<comment type="similarity">
    <text evidence="2">Belongs to the BANP/SMAR1 family.</text>
</comment>
<name>A0A2J7QU08_9NEOP</name>
<dbReference type="STRING" id="105785.A0A2J7QU08"/>
<sequence length="510" mass="56627">MSGVPLLKRARAESTTVLSAIEACSKEVSNLKLVFNQRLGSIENHMDLITAGCNTIITRMDALENFVQNYVKSDSFRHSCCEEVLQRMNTIEEMLKTTSLTQQISFKDETEVTNTEISSPIVLVRNHKPAQVSASLGLDSTLQVITLNNKTDFPEGSWLGDENNPEARVRCAITPSNLLHINTFCQTPEKMAVTLLDYLFPREVLAVSNLSGKGKHRKRQLDPLMIYGIRCHLLYKFNITERDWYRIKQNMDSKCRTAWKKKVRGLPLGGIKGSNQNDGSSHQLHQIISEDGESLIVAADSYVGDDSVEALEAQVIHTSQGDIKVLHATPEQLVRLQETHHIQVLSEDQILPVLHEQIMESEDTVVETADSLTLGCTDQTLTIVTSTGEVSVDVASIASDHRQLVETQDIHIEGAQVLQMEDSGDLGVVEARDRVMEAESTDHFLCGTVTSINCLDVPQLQEDSEAFIFQQGGAPPHFHFDILAHLSTNLPSHWIGCTSDNDSPLLPSFC</sequence>
<evidence type="ECO:0000256" key="5">
    <source>
        <dbReference type="ARBA" id="ARBA00022853"/>
    </source>
</evidence>
<evidence type="ECO:0000256" key="9">
    <source>
        <dbReference type="ARBA" id="ARBA00023163"/>
    </source>
</evidence>
<dbReference type="GO" id="GO:0005634">
    <property type="term" value="C:nucleus"/>
    <property type="evidence" value="ECO:0007669"/>
    <property type="project" value="UniProtKB-SubCell"/>
</dbReference>
<organism evidence="13 14">
    <name type="scientific">Cryptotermes secundus</name>
    <dbReference type="NCBI Taxonomy" id="105785"/>
    <lineage>
        <taxon>Eukaryota</taxon>
        <taxon>Metazoa</taxon>
        <taxon>Ecdysozoa</taxon>
        <taxon>Arthropoda</taxon>
        <taxon>Hexapoda</taxon>
        <taxon>Insecta</taxon>
        <taxon>Pterygota</taxon>
        <taxon>Neoptera</taxon>
        <taxon>Polyneoptera</taxon>
        <taxon>Dictyoptera</taxon>
        <taxon>Blattodea</taxon>
        <taxon>Blattoidea</taxon>
        <taxon>Termitoidae</taxon>
        <taxon>Kalotermitidae</taxon>
        <taxon>Cryptotermitinae</taxon>
        <taxon>Cryptotermes</taxon>
    </lineage>
</organism>
<dbReference type="InParanoid" id="A0A2J7QU08"/>
<dbReference type="Gene3D" id="1.10.10.2590">
    <property type="entry name" value="BEN domain"/>
    <property type="match status" value="1"/>
</dbReference>
<dbReference type="Proteomes" id="UP000235965">
    <property type="component" value="Unassembled WGS sequence"/>
</dbReference>
<dbReference type="EMBL" id="NEVH01011192">
    <property type="protein sequence ID" value="PNF32053.1"/>
    <property type="molecule type" value="Genomic_DNA"/>
</dbReference>
<dbReference type="SMART" id="SM01025">
    <property type="entry name" value="BEN"/>
    <property type="match status" value="1"/>
</dbReference>
<keyword evidence="4" id="KW-0678">Repressor</keyword>
<dbReference type="Pfam" id="PF10523">
    <property type="entry name" value="BEN"/>
    <property type="match status" value="1"/>
</dbReference>
<accession>A0A2J7QU08</accession>
<keyword evidence="9" id="KW-0804">Transcription</keyword>
<evidence type="ECO:0000256" key="6">
    <source>
        <dbReference type="ARBA" id="ARBA00023015"/>
    </source>
</evidence>
<dbReference type="PANTHER" id="PTHR16243">
    <property type="entry name" value="BTG3-ASSOCIATED NUCLEAR PROTEIN BANP"/>
    <property type="match status" value="1"/>
</dbReference>
<dbReference type="AlphaFoldDB" id="A0A2J7QU08"/>
<dbReference type="GO" id="GO:0042177">
    <property type="term" value="P:negative regulation of protein catabolic process"/>
    <property type="evidence" value="ECO:0007669"/>
    <property type="project" value="TreeGrafter"/>
</dbReference>
<feature type="domain" description="BEN" evidence="12">
    <location>
        <begin position="166"/>
        <end position="262"/>
    </location>
</feature>
<dbReference type="InterPro" id="IPR042343">
    <property type="entry name" value="BANP"/>
</dbReference>
<evidence type="ECO:0000256" key="4">
    <source>
        <dbReference type="ARBA" id="ARBA00022491"/>
    </source>
</evidence>
<evidence type="ECO:0000259" key="12">
    <source>
        <dbReference type="PROSITE" id="PS51457"/>
    </source>
</evidence>
<proteinExistence type="inferred from homology"/>
<reference evidence="13 14" key="1">
    <citation type="submission" date="2017-12" db="EMBL/GenBank/DDBJ databases">
        <title>Hemimetabolous genomes reveal molecular basis of termite eusociality.</title>
        <authorList>
            <person name="Harrison M.C."/>
            <person name="Jongepier E."/>
            <person name="Robertson H.M."/>
            <person name="Arning N."/>
            <person name="Bitard-Feildel T."/>
            <person name="Chao H."/>
            <person name="Childers C.P."/>
            <person name="Dinh H."/>
            <person name="Doddapaneni H."/>
            <person name="Dugan S."/>
            <person name="Gowin J."/>
            <person name="Greiner C."/>
            <person name="Han Y."/>
            <person name="Hu H."/>
            <person name="Hughes D.S.T."/>
            <person name="Huylmans A.-K."/>
            <person name="Kemena C."/>
            <person name="Kremer L.P.M."/>
            <person name="Lee S.L."/>
            <person name="Lopez-Ezquerra A."/>
            <person name="Mallet L."/>
            <person name="Monroy-Kuhn J.M."/>
            <person name="Moser A."/>
            <person name="Murali S.C."/>
            <person name="Muzny D.M."/>
            <person name="Otani S."/>
            <person name="Piulachs M.-D."/>
            <person name="Poelchau M."/>
            <person name="Qu J."/>
            <person name="Schaub F."/>
            <person name="Wada-Katsumata A."/>
            <person name="Worley K.C."/>
            <person name="Xie Q."/>
            <person name="Ylla G."/>
            <person name="Poulsen M."/>
            <person name="Gibbs R.A."/>
            <person name="Schal C."/>
            <person name="Richards S."/>
            <person name="Belles X."/>
            <person name="Korb J."/>
            <person name="Bornberg-Bauer E."/>
        </authorList>
    </citation>
    <scope>NUCLEOTIDE SEQUENCE [LARGE SCALE GENOMIC DNA]</scope>
    <source>
        <tissue evidence="13">Whole body</tissue>
    </source>
</reference>
<dbReference type="GO" id="GO:0003677">
    <property type="term" value="F:DNA binding"/>
    <property type="evidence" value="ECO:0007669"/>
    <property type="project" value="UniProtKB-KW"/>
</dbReference>
<protein>
    <recommendedName>
        <fullName evidence="3">Protein BANP</fullName>
    </recommendedName>
</protein>
<dbReference type="OrthoDB" id="10052653at2759"/>
<evidence type="ECO:0000313" key="13">
    <source>
        <dbReference type="EMBL" id="PNF32053.1"/>
    </source>
</evidence>
<gene>
    <name evidence="13" type="ORF">B7P43_G05741</name>
</gene>
<keyword evidence="6" id="KW-0805">Transcription regulation</keyword>
<evidence type="ECO:0000256" key="7">
    <source>
        <dbReference type="ARBA" id="ARBA00023054"/>
    </source>
</evidence>
<comment type="subcellular location">
    <subcellularLocation>
        <location evidence="1">Nucleus</location>
    </subcellularLocation>
</comment>
<evidence type="ECO:0000256" key="2">
    <source>
        <dbReference type="ARBA" id="ARBA00009735"/>
    </source>
</evidence>